<keyword evidence="2" id="KW-0813">Transport</keyword>
<dbReference type="GO" id="GO:0005886">
    <property type="term" value="C:plasma membrane"/>
    <property type="evidence" value="ECO:0007669"/>
    <property type="project" value="UniProtKB-SubCell"/>
</dbReference>
<keyword evidence="3" id="KW-1003">Cell membrane</keyword>
<dbReference type="Proteomes" id="UP000287171">
    <property type="component" value="Unassembled WGS sequence"/>
</dbReference>
<evidence type="ECO:0000256" key="1">
    <source>
        <dbReference type="ARBA" id="ARBA00004651"/>
    </source>
</evidence>
<evidence type="ECO:0000313" key="12">
    <source>
        <dbReference type="EMBL" id="GCE24850.1"/>
    </source>
</evidence>
<dbReference type="SUPFAM" id="SSF52540">
    <property type="entry name" value="P-loop containing nucleoside triphosphate hydrolases"/>
    <property type="match status" value="1"/>
</dbReference>
<dbReference type="GO" id="GO:0015421">
    <property type="term" value="F:ABC-type oligopeptide transporter activity"/>
    <property type="evidence" value="ECO:0007669"/>
    <property type="project" value="TreeGrafter"/>
</dbReference>
<dbReference type="FunFam" id="3.40.50.300:FF:000299">
    <property type="entry name" value="ABC transporter ATP-binding protein/permease"/>
    <property type="match status" value="1"/>
</dbReference>
<evidence type="ECO:0000259" key="10">
    <source>
        <dbReference type="PROSITE" id="PS50893"/>
    </source>
</evidence>
<evidence type="ECO:0000256" key="7">
    <source>
        <dbReference type="ARBA" id="ARBA00022989"/>
    </source>
</evidence>
<keyword evidence="12" id="KW-0378">Hydrolase</keyword>
<dbReference type="InterPro" id="IPR027417">
    <property type="entry name" value="P-loop_NTPase"/>
</dbReference>
<keyword evidence="7 9" id="KW-1133">Transmembrane helix</keyword>
<dbReference type="InterPro" id="IPR011527">
    <property type="entry name" value="ABC1_TM_dom"/>
</dbReference>
<keyword evidence="5" id="KW-0547">Nucleotide-binding</keyword>
<evidence type="ECO:0000256" key="6">
    <source>
        <dbReference type="ARBA" id="ARBA00022840"/>
    </source>
</evidence>
<dbReference type="InterPro" id="IPR036640">
    <property type="entry name" value="ABC1_TM_sf"/>
</dbReference>
<protein>
    <submittedName>
        <fullName evidence="12">Helicase</fullName>
    </submittedName>
</protein>
<evidence type="ECO:0000259" key="11">
    <source>
        <dbReference type="PROSITE" id="PS50929"/>
    </source>
</evidence>
<dbReference type="GO" id="GO:0004386">
    <property type="term" value="F:helicase activity"/>
    <property type="evidence" value="ECO:0007669"/>
    <property type="project" value="UniProtKB-KW"/>
</dbReference>
<reference evidence="13" key="1">
    <citation type="submission" date="2018-12" db="EMBL/GenBank/DDBJ databases">
        <title>Tengunoibacter tsumagoiensis gen. nov., sp. nov., Dictyobacter kobayashii sp. nov., D. alpinus sp. nov., and D. joshuensis sp. nov. and description of Dictyobacteraceae fam. nov. within the order Ktedonobacterales isolated from Tengu-no-mugimeshi.</title>
        <authorList>
            <person name="Wang C.M."/>
            <person name="Zheng Y."/>
            <person name="Sakai Y."/>
            <person name="Toyoda A."/>
            <person name="Minakuchi Y."/>
            <person name="Abe K."/>
            <person name="Yokota A."/>
            <person name="Yabe S."/>
        </authorList>
    </citation>
    <scope>NUCLEOTIDE SEQUENCE [LARGE SCALE GENOMIC DNA]</scope>
    <source>
        <strain evidence="13">Uno16</strain>
    </source>
</reference>
<dbReference type="InterPro" id="IPR003439">
    <property type="entry name" value="ABC_transporter-like_ATP-bd"/>
</dbReference>
<keyword evidence="12" id="KW-0347">Helicase</keyword>
<evidence type="ECO:0000256" key="8">
    <source>
        <dbReference type="ARBA" id="ARBA00023136"/>
    </source>
</evidence>
<sequence length="581" mass="64413">MRIPLKDYRDLLWRYLSPQRIRVLLLGLLLCVEIVLQLVNPQFLRMFIDSVTSKGPQPSLMGIAILFIVVAILQQLTTIAATYISEIVGWRATNALRADLALHLVKLDMSFHKVHTPGELIERVDGDVTNLANFFSQFVIKILGGLLLLIGILVVLWYTEWHVGLALSLFALVALVVINSARSIAVKPWKAFRQVSAELFGFLEERLRGTEDIRSSGAQPYIMRRLFMLTRERLITGRQARILSSIPWSFPVLFFALGNIIAFALIAWLYSSKSISIGLAFLIYYYTQQLSQPIMMISNQLDDFQKASAGIVRVNELMATKSQLKDSSGATLPDGALSVAFEQVNFGYGADEMVLEDLSFQLRPGEVLGLLGRTGSGKTTITRLLFRLYEPASGSVKLGGVDLAQASLADIRRHIGIVTQDVQLFHATVRDNLTLFDTGIADQQILQALQDLGLTSWYDKLEDGLDTMLAANGGGLSAGEAQLLAFTRVFLRDPGLIILDEASSRLDPFTEQLIEQAVSKLLTGRTGIIIAHRLGTVKRADSILIMESGHIAEYGKRVSLQEDTHSRFSQLLLTAQEEVHA</sequence>
<dbReference type="GO" id="GO:0005524">
    <property type="term" value="F:ATP binding"/>
    <property type="evidence" value="ECO:0007669"/>
    <property type="project" value="UniProtKB-KW"/>
</dbReference>
<dbReference type="CDD" id="cd07346">
    <property type="entry name" value="ABC_6TM_exporters"/>
    <property type="match status" value="1"/>
</dbReference>
<evidence type="ECO:0000256" key="9">
    <source>
        <dbReference type="SAM" id="Phobius"/>
    </source>
</evidence>
<feature type="transmembrane region" description="Helical" evidence="9">
    <location>
        <begin position="138"/>
        <end position="159"/>
    </location>
</feature>
<dbReference type="PROSITE" id="PS50893">
    <property type="entry name" value="ABC_TRANSPORTER_2"/>
    <property type="match status" value="1"/>
</dbReference>
<feature type="transmembrane region" description="Helical" evidence="9">
    <location>
        <begin position="165"/>
        <end position="185"/>
    </location>
</feature>
<dbReference type="SUPFAM" id="SSF90123">
    <property type="entry name" value="ABC transporter transmembrane region"/>
    <property type="match status" value="1"/>
</dbReference>
<feature type="domain" description="ABC transporter" evidence="10">
    <location>
        <begin position="339"/>
        <end position="573"/>
    </location>
</feature>
<keyword evidence="13" id="KW-1185">Reference proteome</keyword>
<evidence type="ECO:0000256" key="2">
    <source>
        <dbReference type="ARBA" id="ARBA00022448"/>
    </source>
</evidence>
<dbReference type="RefSeq" id="WP_126625514.1">
    <property type="nucleotide sequence ID" value="NZ_BIFT01000001.1"/>
</dbReference>
<keyword evidence="8 9" id="KW-0472">Membrane</keyword>
<feature type="transmembrane region" description="Helical" evidence="9">
    <location>
        <begin position="59"/>
        <end position="84"/>
    </location>
</feature>
<dbReference type="OrthoDB" id="9769895at2"/>
<name>A0A402B0H8_9CHLR</name>
<dbReference type="PANTHER" id="PTHR43394">
    <property type="entry name" value="ATP-DEPENDENT PERMEASE MDL1, MITOCHONDRIAL"/>
    <property type="match status" value="1"/>
</dbReference>
<dbReference type="EMBL" id="BIFT01000001">
    <property type="protein sequence ID" value="GCE24850.1"/>
    <property type="molecule type" value="Genomic_DNA"/>
</dbReference>
<feature type="domain" description="ABC transmembrane type-1" evidence="11">
    <location>
        <begin position="24"/>
        <end position="306"/>
    </location>
</feature>
<dbReference type="InterPro" id="IPR039421">
    <property type="entry name" value="Type_1_exporter"/>
</dbReference>
<dbReference type="PROSITE" id="PS50929">
    <property type="entry name" value="ABC_TM1F"/>
    <property type="match status" value="1"/>
</dbReference>
<dbReference type="Pfam" id="PF00664">
    <property type="entry name" value="ABC_membrane"/>
    <property type="match status" value="1"/>
</dbReference>
<evidence type="ECO:0000313" key="13">
    <source>
        <dbReference type="Proteomes" id="UP000287171"/>
    </source>
</evidence>
<evidence type="ECO:0000256" key="5">
    <source>
        <dbReference type="ARBA" id="ARBA00022741"/>
    </source>
</evidence>
<keyword evidence="4 9" id="KW-0812">Transmembrane</keyword>
<dbReference type="Pfam" id="PF00005">
    <property type="entry name" value="ABC_tran"/>
    <property type="match status" value="1"/>
</dbReference>
<dbReference type="InterPro" id="IPR003593">
    <property type="entry name" value="AAA+_ATPase"/>
</dbReference>
<comment type="subcellular location">
    <subcellularLocation>
        <location evidence="1">Cell membrane</location>
        <topology evidence="1">Multi-pass membrane protein</topology>
    </subcellularLocation>
</comment>
<accession>A0A402B0H8</accession>
<evidence type="ECO:0000256" key="3">
    <source>
        <dbReference type="ARBA" id="ARBA00022475"/>
    </source>
</evidence>
<dbReference type="Gene3D" id="1.20.1560.10">
    <property type="entry name" value="ABC transporter type 1, transmembrane domain"/>
    <property type="match status" value="1"/>
</dbReference>
<dbReference type="Gene3D" id="3.40.50.300">
    <property type="entry name" value="P-loop containing nucleotide triphosphate hydrolases"/>
    <property type="match status" value="1"/>
</dbReference>
<proteinExistence type="predicted"/>
<dbReference type="GO" id="GO:0016887">
    <property type="term" value="F:ATP hydrolysis activity"/>
    <property type="evidence" value="ECO:0007669"/>
    <property type="project" value="InterPro"/>
</dbReference>
<dbReference type="SMART" id="SM00382">
    <property type="entry name" value="AAA"/>
    <property type="match status" value="1"/>
</dbReference>
<feature type="transmembrane region" description="Helical" evidence="9">
    <location>
        <begin position="248"/>
        <end position="270"/>
    </location>
</feature>
<gene>
    <name evidence="12" type="ORF">KDA_03340</name>
</gene>
<keyword evidence="6" id="KW-0067">ATP-binding</keyword>
<organism evidence="12 13">
    <name type="scientific">Dictyobacter alpinus</name>
    <dbReference type="NCBI Taxonomy" id="2014873"/>
    <lineage>
        <taxon>Bacteria</taxon>
        <taxon>Bacillati</taxon>
        <taxon>Chloroflexota</taxon>
        <taxon>Ktedonobacteria</taxon>
        <taxon>Ktedonobacterales</taxon>
        <taxon>Dictyobacteraceae</taxon>
        <taxon>Dictyobacter</taxon>
    </lineage>
</organism>
<feature type="transmembrane region" description="Helical" evidence="9">
    <location>
        <begin position="21"/>
        <end position="39"/>
    </location>
</feature>
<comment type="caution">
    <text evidence="12">The sequence shown here is derived from an EMBL/GenBank/DDBJ whole genome shotgun (WGS) entry which is preliminary data.</text>
</comment>
<evidence type="ECO:0000256" key="4">
    <source>
        <dbReference type="ARBA" id="ARBA00022692"/>
    </source>
</evidence>
<dbReference type="PANTHER" id="PTHR43394:SF1">
    <property type="entry name" value="ATP-BINDING CASSETTE SUB-FAMILY B MEMBER 10, MITOCHONDRIAL"/>
    <property type="match status" value="1"/>
</dbReference>
<dbReference type="AlphaFoldDB" id="A0A402B0H8"/>